<name>A0ABZ1RQY1_9ACTN</name>
<reference evidence="4" key="1">
    <citation type="submission" date="2022-10" db="EMBL/GenBank/DDBJ databases">
        <title>The complete genomes of actinobacterial strains from the NBC collection.</title>
        <authorList>
            <person name="Joergensen T.S."/>
            <person name="Alvarez Arevalo M."/>
            <person name="Sterndorff E.B."/>
            <person name="Faurdal D."/>
            <person name="Vuksanovic O."/>
            <person name="Mourched A.-S."/>
            <person name="Charusanti P."/>
            <person name="Shaw S."/>
            <person name="Blin K."/>
            <person name="Weber T."/>
        </authorList>
    </citation>
    <scope>NUCLEOTIDE SEQUENCE</scope>
    <source>
        <strain evidence="4">NBC_00283</strain>
    </source>
</reference>
<evidence type="ECO:0000256" key="2">
    <source>
        <dbReference type="SAM" id="Phobius"/>
    </source>
</evidence>
<dbReference type="RefSeq" id="WP_328776598.1">
    <property type="nucleotide sequence ID" value="NZ_CP108057.1"/>
</dbReference>
<feature type="transmembrane region" description="Helical" evidence="2">
    <location>
        <begin position="103"/>
        <end position="127"/>
    </location>
</feature>
<feature type="region of interest" description="Disordered" evidence="1">
    <location>
        <begin position="129"/>
        <end position="230"/>
    </location>
</feature>
<dbReference type="InterPro" id="IPR036365">
    <property type="entry name" value="PGBD-like_sf"/>
</dbReference>
<sequence>MGVECGCAPQARFDPLRIRPYVSLPDPGQGEGPPPSQPVHGAVSPARPAAGPGQADTPAFGIPPVAPTHPAWPDETVPLRSVPPAPAPAPDGQSAPASRRRPLLPLALGAAAVVVLGSGAALAMGAFGDSGESDAALSDAKPSAPVVNAAPAPPSKASASPTRRPSASASASRSASPSPSASASRSVSPSPSTSTSRSTPPSPSASASRAPSSQAPKPAPAQSLQYGDSGAEVERLQRLLASARLYRGKFNGMYDDRTENAVSEFQWRHEIFDDPWGVYGPATRKALEG</sequence>
<dbReference type="Gene3D" id="1.10.101.10">
    <property type="entry name" value="PGBD-like superfamily/PGBD"/>
    <property type="match status" value="1"/>
</dbReference>
<dbReference type="Proteomes" id="UP001432075">
    <property type="component" value="Chromosome"/>
</dbReference>
<organism evidence="4 5">
    <name type="scientific">Streptomyces goshikiensis</name>
    <dbReference type="NCBI Taxonomy" id="1942"/>
    <lineage>
        <taxon>Bacteria</taxon>
        <taxon>Bacillati</taxon>
        <taxon>Actinomycetota</taxon>
        <taxon>Actinomycetes</taxon>
        <taxon>Kitasatosporales</taxon>
        <taxon>Streptomycetaceae</taxon>
        <taxon>Streptomyces</taxon>
    </lineage>
</organism>
<accession>A0ABZ1RQY1</accession>
<dbReference type="SUPFAM" id="SSF47090">
    <property type="entry name" value="PGBD-like"/>
    <property type="match status" value="1"/>
</dbReference>
<feature type="region of interest" description="Disordered" evidence="1">
    <location>
        <begin position="16"/>
        <end position="98"/>
    </location>
</feature>
<gene>
    <name evidence="4" type="ORF">OHU17_24760</name>
</gene>
<dbReference type="EMBL" id="CP108057">
    <property type="protein sequence ID" value="WUO48786.1"/>
    <property type="molecule type" value="Genomic_DNA"/>
</dbReference>
<feature type="compositionally biased region" description="Low complexity" evidence="1">
    <location>
        <begin position="140"/>
        <end position="223"/>
    </location>
</feature>
<evidence type="ECO:0000313" key="5">
    <source>
        <dbReference type="Proteomes" id="UP001432075"/>
    </source>
</evidence>
<keyword evidence="5" id="KW-1185">Reference proteome</keyword>
<proteinExistence type="predicted"/>
<keyword evidence="2" id="KW-1133">Transmembrane helix</keyword>
<keyword evidence="2" id="KW-0472">Membrane</keyword>
<evidence type="ECO:0000313" key="4">
    <source>
        <dbReference type="EMBL" id="WUO48786.1"/>
    </source>
</evidence>
<dbReference type="Pfam" id="PF01471">
    <property type="entry name" value="PG_binding_1"/>
    <property type="match status" value="1"/>
</dbReference>
<evidence type="ECO:0000259" key="3">
    <source>
        <dbReference type="Pfam" id="PF01471"/>
    </source>
</evidence>
<dbReference type="InterPro" id="IPR036366">
    <property type="entry name" value="PGBDSf"/>
</dbReference>
<feature type="domain" description="Peptidoglycan binding-like" evidence="3">
    <location>
        <begin position="229"/>
        <end position="287"/>
    </location>
</feature>
<dbReference type="InterPro" id="IPR002477">
    <property type="entry name" value="Peptidoglycan-bd-like"/>
</dbReference>
<evidence type="ECO:0000256" key="1">
    <source>
        <dbReference type="SAM" id="MobiDB-lite"/>
    </source>
</evidence>
<keyword evidence="2" id="KW-0812">Transmembrane</keyword>
<protein>
    <submittedName>
        <fullName evidence="4">Peptidoglycan-binding protein</fullName>
    </submittedName>
</protein>